<evidence type="ECO:0000256" key="1">
    <source>
        <dbReference type="SAM" id="Phobius"/>
    </source>
</evidence>
<comment type="caution">
    <text evidence="2">The sequence shown here is derived from an EMBL/GenBank/DDBJ whole genome shotgun (WGS) entry which is preliminary data.</text>
</comment>
<feature type="transmembrane region" description="Helical" evidence="1">
    <location>
        <begin position="35"/>
        <end position="60"/>
    </location>
</feature>
<organism evidence="2 3">
    <name type="scientific">Cryptosporangium japonicum</name>
    <dbReference type="NCBI Taxonomy" id="80872"/>
    <lineage>
        <taxon>Bacteria</taxon>
        <taxon>Bacillati</taxon>
        <taxon>Actinomycetota</taxon>
        <taxon>Actinomycetes</taxon>
        <taxon>Cryptosporangiales</taxon>
        <taxon>Cryptosporangiaceae</taxon>
        <taxon>Cryptosporangium</taxon>
    </lineage>
</organism>
<proteinExistence type="predicted"/>
<dbReference type="EMBL" id="BAAAGX010000046">
    <property type="protein sequence ID" value="GAA0284483.1"/>
    <property type="molecule type" value="Genomic_DNA"/>
</dbReference>
<sequence length="149" mass="15336">MIMALLLDFANIAGGLLLAAALLQRLPKVGDDLGLAARAAAPYGWIVGLVALVTGGYYLLVHATDGPRIFHFELVGIAIGVALLWDRLCGRRGAKNPAEPPAAAPANGSTAVARTRPAVETPTGVALLLAVFGIIAVIVGFQGLLTPDY</sequence>
<feature type="transmembrane region" description="Helical" evidence="1">
    <location>
        <begin position="124"/>
        <end position="145"/>
    </location>
</feature>
<keyword evidence="3" id="KW-1185">Reference proteome</keyword>
<dbReference type="Proteomes" id="UP001500967">
    <property type="component" value="Unassembled WGS sequence"/>
</dbReference>
<protein>
    <recommendedName>
        <fullName evidence="4">Integral membrane protein</fullName>
    </recommendedName>
</protein>
<evidence type="ECO:0000313" key="3">
    <source>
        <dbReference type="Proteomes" id="UP001500967"/>
    </source>
</evidence>
<name>A0ABP3EYZ9_9ACTN</name>
<reference evidence="3" key="1">
    <citation type="journal article" date="2019" name="Int. J. Syst. Evol. Microbiol.">
        <title>The Global Catalogue of Microorganisms (GCM) 10K type strain sequencing project: providing services to taxonomists for standard genome sequencing and annotation.</title>
        <authorList>
            <consortium name="The Broad Institute Genomics Platform"/>
            <consortium name="The Broad Institute Genome Sequencing Center for Infectious Disease"/>
            <person name="Wu L."/>
            <person name="Ma J."/>
        </authorList>
    </citation>
    <scope>NUCLEOTIDE SEQUENCE [LARGE SCALE GENOMIC DNA]</scope>
    <source>
        <strain evidence="3">JCM 10425</strain>
    </source>
</reference>
<accession>A0ABP3EYZ9</accession>
<gene>
    <name evidence="2" type="ORF">GCM10009539_85840</name>
</gene>
<feature type="transmembrane region" description="Helical" evidence="1">
    <location>
        <begin position="6"/>
        <end position="23"/>
    </location>
</feature>
<keyword evidence="1" id="KW-0812">Transmembrane</keyword>
<keyword evidence="1" id="KW-1133">Transmembrane helix</keyword>
<evidence type="ECO:0000313" key="2">
    <source>
        <dbReference type="EMBL" id="GAA0284483.1"/>
    </source>
</evidence>
<keyword evidence="1" id="KW-0472">Membrane</keyword>
<evidence type="ECO:0008006" key="4">
    <source>
        <dbReference type="Google" id="ProtNLM"/>
    </source>
</evidence>
<dbReference type="RefSeq" id="WP_344654710.1">
    <property type="nucleotide sequence ID" value="NZ_BAAAGX010000046.1"/>
</dbReference>